<feature type="region of interest" description="Disordered" evidence="1">
    <location>
        <begin position="1"/>
        <end position="76"/>
    </location>
</feature>
<dbReference type="AlphaFoldDB" id="L5MHR1"/>
<organism evidence="2 3">
    <name type="scientific">Myotis davidii</name>
    <name type="common">David's myotis</name>
    <dbReference type="NCBI Taxonomy" id="225400"/>
    <lineage>
        <taxon>Eukaryota</taxon>
        <taxon>Metazoa</taxon>
        <taxon>Chordata</taxon>
        <taxon>Craniata</taxon>
        <taxon>Vertebrata</taxon>
        <taxon>Euteleostomi</taxon>
        <taxon>Mammalia</taxon>
        <taxon>Eutheria</taxon>
        <taxon>Laurasiatheria</taxon>
        <taxon>Chiroptera</taxon>
        <taxon>Yangochiroptera</taxon>
        <taxon>Vespertilionidae</taxon>
        <taxon>Myotis</taxon>
    </lineage>
</organism>
<dbReference type="Proteomes" id="UP000010556">
    <property type="component" value="Unassembled WGS sequence"/>
</dbReference>
<feature type="compositionally biased region" description="Pro residues" evidence="1">
    <location>
        <begin position="121"/>
        <end position="133"/>
    </location>
</feature>
<feature type="region of interest" description="Disordered" evidence="1">
    <location>
        <begin position="100"/>
        <end position="154"/>
    </location>
</feature>
<gene>
    <name evidence="2" type="ORF">MDA_GLEAN10000459</name>
</gene>
<evidence type="ECO:0000256" key="1">
    <source>
        <dbReference type="SAM" id="MobiDB-lite"/>
    </source>
</evidence>
<protein>
    <submittedName>
        <fullName evidence="2">Uncharacterized protein</fullName>
    </submittedName>
</protein>
<keyword evidence="3" id="KW-1185">Reference proteome</keyword>
<dbReference type="EMBL" id="KB100806">
    <property type="protein sequence ID" value="ELK37273.1"/>
    <property type="molecule type" value="Genomic_DNA"/>
</dbReference>
<sequence length="176" mass="18526">MCREDGAHSPQLHRSARSAAGEQGPEEELQQPAGRVGWEAGPVATMTHPSPGLTPLLTQAPRKPLPKFGSPPAGSGPWWQLREAALRGLLQYPQGQVGSDLGWGRTACAGTSASVSSEASQPPPPPRPPPQLPGFPFILGQAPPQPSTEPAQAAPMSRILGFVLGLEFPSQSPWLR</sequence>
<name>L5MHR1_MYODS</name>
<reference evidence="3" key="1">
    <citation type="journal article" date="2013" name="Science">
        <title>Comparative analysis of bat genomes provides insight into the evolution of flight and immunity.</title>
        <authorList>
            <person name="Zhang G."/>
            <person name="Cowled C."/>
            <person name="Shi Z."/>
            <person name="Huang Z."/>
            <person name="Bishop-Lilly K.A."/>
            <person name="Fang X."/>
            <person name="Wynne J.W."/>
            <person name="Xiong Z."/>
            <person name="Baker M.L."/>
            <person name="Zhao W."/>
            <person name="Tachedjian M."/>
            <person name="Zhu Y."/>
            <person name="Zhou P."/>
            <person name="Jiang X."/>
            <person name="Ng J."/>
            <person name="Yang L."/>
            <person name="Wu L."/>
            <person name="Xiao J."/>
            <person name="Feng Y."/>
            <person name="Chen Y."/>
            <person name="Sun X."/>
            <person name="Zhang Y."/>
            <person name="Marsh G.A."/>
            <person name="Crameri G."/>
            <person name="Broder C.C."/>
            <person name="Frey K.G."/>
            <person name="Wang L.F."/>
            <person name="Wang J."/>
        </authorList>
    </citation>
    <scope>NUCLEOTIDE SEQUENCE [LARGE SCALE GENOMIC DNA]</scope>
</reference>
<evidence type="ECO:0000313" key="3">
    <source>
        <dbReference type="Proteomes" id="UP000010556"/>
    </source>
</evidence>
<proteinExistence type="predicted"/>
<feature type="compositionally biased region" description="Polar residues" evidence="1">
    <location>
        <begin position="109"/>
        <end position="120"/>
    </location>
</feature>
<accession>L5MHR1</accession>
<evidence type="ECO:0000313" key="2">
    <source>
        <dbReference type="EMBL" id="ELK37273.1"/>
    </source>
</evidence>